<dbReference type="InterPro" id="IPR027417">
    <property type="entry name" value="P-loop_NTPase"/>
</dbReference>
<dbReference type="Gene3D" id="3.40.50.300">
    <property type="entry name" value="P-loop containing nucleotide triphosphate hydrolases"/>
    <property type="match status" value="1"/>
</dbReference>
<evidence type="ECO:0000313" key="12">
    <source>
        <dbReference type="Proteomes" id="UP001332192"/>
    </source>
</evidence>
<dbReference type="RefSeq" id="WP_324716693.1">
    <property type="nucleotide sequence ID" value="NZ_CP141615.1"/>
</dbReference>
<comment type="subcellular location">
    <subcellularLocation>
        <location evidence="1">Cytoplasm</location>
    </subcellularLocation>
    <subcellularLocation>
        <location evidence="8">Gas vesicle</location>
    </subcellularLocation>
</comment>
<keyword evidence="12" id="KW-1185">Reference proteome</keyword>
<accession>A0ABZ1BZC2</accession>
<dbReference type="InterPro" id="IPR003593">
    <property type="entry name" value="AAA+_ATPase"/>
</dbReference>
<dbReference type="PANTHER" id="PTHR42759">
    <property type="entry name" value="MOXR FAMILY PROTEIN"/>
    <property type="match status" value="1"/>
</dbReference>
<sequence>MQEHAGVVVTPSIAGLIERAFMYLANGIPVHLSGQPGVGKTTLALHLAHRLGRSVHLLHGDEVLSTTELVGAPLGFTRRLVVDEFIRSVHRREESLTERWVANRLAIACRSGGVMVYDEFTRSRPEANNVLLPVLEERILPLPTAHGDVTFLRVHPEFRLILTSNPGEQAGVHAVQEALLDRVVTLTLPGYGLDEMVSIAAARTGITPDQAHTLVETIAHWAARPGARPRGSLLRAVLMAARIVVAEGIPVDPADARLRSIAADLVGLSGQTGEAREGEMVG</sequence>
<gene>
    <name evidence="11" type="primary">gvpN</name>
    <name evidence="11" type="ORF">U7230_15285</name>
</gene>
<dbReference type="Pfam" id="PF07728">
    <property type="entry name" value="AAA_5"/>
    <property type="match status" value="1"/>
</dbReference>
<dbReference type="CDD" id="cd00009">
    <property type="entry name" value="AAA"/>
    <property type="match status" value="1"/>
</dbReference>
<keyword evidence="4" id="KW-0547">Nucleotide-binding</keyword>
<comment type="catalytic activity">
    <reaction evidence="9">
        <text>ATP + H2O = ADP + phosphate + H(+)</text>
        <dbReference type="Rhea" id="RHEA:13065"/>
        <dbReference type="ChEBI" id="CHEBI:15377"/>
        <dbReference type="ChEBI" id="CHEBI:15378"/>
        <dbReference type="ChEBI" id="CHEBI:30616"/>
        <dbReference type="ChEBI" id="CHEBI:43474"/>
        <dbReference type="ChEBI" id="CHEBI:456216"/>
    </reaction>
</comment>
<reference evidence="11 12" key="1">
    <citation type="journal article" date="2024" name="Front. Microbiol.">
        <title>Novel thermophilic genera Geochorda gen. nov. and Carboxydochorda gen. nov. from the deep terrestrial subsurface reveal the ecophysiological diversity in the class Limnochordia.</title>
        <authorList>
            <person name="Karnachuk O.V."/>
            <person name="Lukina A.P."/>
            <person name="Avakyan M.R."/>
            <person name="Kadnikov V.V."/>
            <person name="Begmatov S."/>
            <person name="Beletsky A.V."/>
            <person name="Vlasova K.G."/>
            <person name="Novikov A.A."/>
            <person name="Shcherbakova V.A."/>
            <person name="Mardanov A.V."/>
            <person name="Ravin N.V."/>
        </authorList>
    </citation>
    <scope>NUCLEOTIDE SEQUENCE [LARGE SCALE GENOMIC DNA]</scope>
    <source>
        <strain evidence="11 12">L945</strain>
    </source>
</reference>
<evidence type="ECO:0000256" key="6">
    <source>
        <dbReference type="ARBA" id="ARBA00022840"/>
    </source>
</evidence>
<dbReference type="InterPro" id="IPR011704">
    <property type="entry name" value="ATPase_dyneun-rel_AAA"/>
</dbReference>
<dbReference type="SMART" id="SM00382">
    <property type="entry name" value="AAA"/>
    <property type="match status" value="1"/>
</dbReference>
<proteinExistence type="inferred from homology"/>
<keyword evidence="3" id="KW-0963">Cytoplasm</keyword>
<dbReference type="NCBIfam" id="TIGR02640">
    <property type="entry name" value="gas_vesic_GvpN"/>
    <property type="match status" value="1"/>
</dbReference>
<organism evidence="11 12">
    <name type="scientific">Carboxydichorda subterranea</name>
    <dbReference type="NCBI Taxonomy" id="3109565"/>
    <lineage>
        <taxon>Bacteria</taxon>
        <taxon>Bacillati</taxon>
        <taxon>Bacillota</taxon>
        <taxon>Limnochordia</taxon>
        <taxon>Limnochordales</taxon>
        <taxon>Geochordaceae</taxon>
        <taxon>Carboxydichorda</taxon>
    </lineage>
</organism>
<keyword evidence="6" id="KW-0067">ATP-binding</keyword>
<evidence type="ECO:0000256" key="1">
    <source>
        <dbReference type="ARBA" id="ARBA00004496"/>
    </source>
</evidence>
<evidence type="ECO:0000256" key="4">
    <source>
        <dbReference type="ARBA" id="ARBA00022741"/>
    </source>
</evidence>
<dbReference type="Proteomes" id="UP001332192">
    <property type="component" value="Chromosome"/>
</dbReference>
<protein>
    <submittedName>
        <fullName evidence="11">Gas vesicle protein GvpN</fullName>
    </submittedName>
</protein>
<dbReference type="InterPro" id="IPR013462">
    <property type="entry name" value="Gas-vesicle_GvpN"/>
</dbReference>
<evidence type="ECO:0000256" key="5">
    <source>
        <dbReference type="ARBA" id="ARBA00022801"/>
    </source>
</evidence>
<evidence type="ECO:0000256" key="3">
    <source>
        <dbReference type="ARBA" id="ARBA00022490"/>
    </source>
</evidence>
<feature type="domain" description="AAA+ ATPase" evidence="10">
    <location>
        <begin position="26"/>
        <end position="190"/>
    </location>
</feature>
<dbReference type="PANTHER" id="PTHR42759:SF1">
    <property type="entry name" value="MAGNESIUM-CHELATASE SUBUNIT CHLD"/>
    <property type="match status" value="1"/>
</dbReference>
<evidence type="ECO:0000313" key="11">
    <source>
        <dbReference type="EMBL" id="WRP17422.1"/>
    </source>
</evidence>
<evidence type="ECO:0000256" key="8">
    <source>
        <dbReference type="ARBA" id="ARBA00035108"/>
    </source>
</evidence>
<evidence type="ECO:0000259" key="10">
    <source>
        <dbReference type="SMART" id="SM00382"/>
    </source>
</evidence>
<keyword evidence="7" id="KW-0304">Gas vesicle</keyword>
<dbReference type="EMBL" id="CP141615">
    <property type="protein sequence ID" value="WRP17422.1"/>
    <property type="molecule type" value="Genomic_DNA"/>
</dbReference>
<keyword evidence="5" id="KW-0378">Hydrolase</keyword>
<evidence type="ECO:0000256" key="9">
    <source>
        <dbReference type="ARBA" id="ARBA00049360"/>
    </source>
</evidence>
<evidence type="ECO:0000256" key="2">
    <source>
        <dbReference type="ARBA" id="ARBA00009417"/>
    </source>
</evidence>
<evidence type="ECO:0000256" key="7">
    <source>
        <dbReference type="ARBA" id="ARBA00022987"/>
    </source>
</evidence>
<dbReference type="SUPFAM" id="SSF52540">
    <property type="entry name" value="P-loop containing nucleoside triphosphate hydrolases"/>
    <property type="match status" value="1"/>
</dbReference>
<comment type="similarity">
    <text evidence="2">Belongs to the CbbQ/NirQ/NorQ/GpvN family.</text>
</comment>
<name>A0ABZ1BZC2_9FIRM</name>
<dbReference type="InterPro" id="IPR050764">
    <property type="entry name" value="CbbQ/NirQ/NorQ/GpvN"/>
</dbReference>